<dbReference type="Pfam" id="PF01549">
    <property type="entry name" value="ShK"/>
    <property type="match status" value="3"/>
</dbReference>
<keyword evidence="1" id="KW-1015">Disulfide bond</keyword>
<dbReference type="SMART" id="SM00254">
    <property type="entry name" value="ShKT"/>
    <property type="match status" value="3"/>
</dbReference>
<dbReference type="PANTHER" id="PTHR21724:SF106">
    <property type="entry name" value="SHKT DOMAIN-CONTAINING PROTEIN"/>
    <property type="match status" value="1"/>
</dbReference>
<evidence type="ECO:0000313" key="4">
    <source>
        <dbReference type="Proteomes" id="UP000492821"/>
    </source>
</evidence>
<dbReference type="Proteomes" id="UP000492821">
    <property type="component" value="Unassembled WGS sequence"/>
</dbReference>
<reference evidence="4" key="1">
    <citation type="journal article" date="2013" name="Genetics">
        <title>The draft genome and transcriptome of Panagrellus redivivus are shaped by the harsh demands of a free-living lifestyle.</title>
        <authorList>
            <person name="Srinivasan J."/>
            <person name="Dillman A.R."/>
            <person name="Macchietto M.G."/>
            <person name="Heikkinen L."/>
            <person name="Lakso M."/>
            <person name="Fracchia K.M."/>
            <person name="Antoshechkin I."/>
            <person name="Mortazavi A."/>
            <person name="Wong G."/>
            <person name="Sternberg P.W."/>
        </authorList>
    </citation>
    <scope>NUCLEOTIDE SEQUENCE [LARGE SCALE GENOMIC DNA]</scope>
    <source>
        <strain evidence="4">MT8872</strain>
    </source>
</reference>
<dbReference type="AlphaFoldDB" id="A0A7E4VNU5"/>
<protein>
    <submittedName>
        <fullName evidence="5">ShKT domain-containing protein</fullName>
    </submittedName>
</protein>
<dbReference type="PROSITE" id="PS51670">
    <property type="entry name" value="SHKT"/>
    <property type="match status" value="2"/>
</dbReference>
<feature type="region of interest" description="Disordered" evidence="2">
    <location>
        <begin position="77"/>
        <end position="120"/>
    </location>
</feature>
<feature type="disulfide bond" evidence="1">
    <location>
        <begin position="383"/>
        <end position="401"/>
    </location>
</feature>
<sequence>MLRDYCPIMCGVCRPQRRKRPKVSNVTVSAVLPFTSTESSQTTVDNQQFMLTSALPSVTFQNLAMTYNNSVLETKADSPMSMHQDVQAPTASNYDGKKETFSFTTGKPDQPTPPTERPRAISIFNSGRSQQTSPFKDIEPATIPLITSFKNQIINPEQRVSPYPRSQPPEAQPLTDPSKTKKAEIRYRPYPIDYVDDSMYSEGPPLDIPTDNYGNYGRPYPNPHVPAYMHNHPLPIAPPYVDTSGPYVQGFAPQMSNYRNAPRPKRRRIQQKPNPRHGIPIDYDMPAPTVDDIMDFASTSEDTLPIPVDTELIEEAKRGGLPSPLAIADLITLLGCRDRDPIICSKVTEESCRARPGFYLKLCPVKCRNCNGLVCMDSNKINCAEMQSRGGCRLAMAQEYCPKTCMKCPTPPFIAEQQSPCRDELDTCEQLAESGVCDHPFSRPTLRVYCAKSCGFCKASQYYMNEYTSQNQPSSFKRFKSP</sequence>
<evidence type="ECO:0000313" key="5">
    <source>
        <dbReference type="WBParaSite" id="Pan_g23222.t1"/>
    </source>
</evidence>
<evidence type="ECO:0000256" key="2">
    <source>
        <dbReference type="SAM" id="MobiDB-lite"/>
    </source>
</evidence>
<dbReference type="InterPro" id="IPR003582">
    <property type="entry name" value="ShKT_dom"/>
</dbReference>
<name>A0A7E4VNU5_PANRE</name>
<feature type="domain" description="ShKT" evidence="3">
    <location>
        <begin position="375"/>
        <end position="408"/>
    </location>
</feature>
<keyword evidence="4" id="KW-1185">Reference proteome</keyword>
<accession>A0A7E4VNU5</accession>
<feature type="region of interest" description="Disordered" evidence="2">
    <location>
        <begin position="255"/>
        <end position="284"/>
    </location>
</feature>
<feature type="disulfide bond" evidence="1">
    <location>
        <begin position="392"/>
        <end position="405"/>
    </location>
</feature>
<feature type="region of interest" description="Disordered" evidence="2">
    <location>
        <begin position="159"/>
        <end position="184"/>
    </location>
</feature>
<dbReference type="WBParaSite" id="Pan_g23222.t1">
    <property type="protein sequence ID" value="Pan_g23222.t1"/>
    <property type="gene ID" value="Pan_g23222"/>
</dbReference>
<evidence type="ECO:0000256" key="1">
    <source>
        <dbReference type="PROSITE-ProRule" id="PRU01005"/>
    </source>
</evidence>
<comment type="caution">
    <text evidence="1">Lacks conserved residue(s) required for the propagation of feature annotation.</text>
</comment>
<dbReference type="Gene3D" id="1.10.10.1940">
    <property type="match status" value="1"/>
</dbReference>
<dbReference type="PANTHER" id="PTHR21724">
    <property type="entry name" value="SHKT DOMAIN-CONTAINING PROTEIN"/>
    <property type="match status" value="1"/>
</dbReference>
<proteinExistence type="predicted"/>
<evidence type="ECO:0000259" key="3">
    <source>
        <dbReference type="PROSITE" id="PS51670"/>
    </source>
</evidence>
<feature type="domain" description="ShKT" evidence="3">
    <location>
        <begin position="421"/>
        <end position="457"/>
    </location>
</feature>
<organism evidence="4 5">
    <name type="scientific">Panagrellus redivivus</name>
    <name type="common">Microworm</name>
    <dbReference type="NCBI Taxonomy" id="6233"/>
    <lineage>
        <taxon>Eukaryota</taxon>
        <taxon>Metazoa</taxon>
        <taxon>Ecdysozoa</taxon>
        <taxon>Nematoda</taxon>
        <taxon>Chromadorea</taxon>
        <taxon>Rhabditida</taxon>
        <taxon>Tylenchina</taxon>
        <taxon>Panagrolaimomorpha</taxon>
        <taxon>Panagrolaimoidea</taxon>
        <taxon>Panagrolaimidae</taxon>
        <taxon>Panagrellus</taxon>
    </lineage>
</organism>
<reference evidence="5" key="2">
    <citation type="submission" date="2020-10" db="UniProtKB">
        <authorList>
            <consortium name="WormBaseParasite"/>
        </authorList>
    </citation>
    <scope>IDENTIFICATION</scope>
</reference>